<evidence type="ECO:0000313" key="2">
    <source>
        <dbReference type="EMBL" id="CAK1603926.1"/>
    </source>
</evidence>
<accession>A0AAV1M8F9</accession>
<feature type="region of interest" description="Disordered" evidence="1">
    <location>
        <begin position="27"/>
        <end position="48"/>
    </location>
</feature>
<gene>
    <name evidence="2" type="ORF">PARMNEM_LOCUS22225</name>
</gene>
<protein>
    <submittedName>
        <fullName evidence="2">Uncharacterized protein</fullName>
    </submittedName>
</protein>
<dbReference type="AlphaFoldDB" id="A0AAV1M8F9"/>
<dbReference type="EMBL" id="CAVLGL010000159">
    <property type="protein sequence ID" value="CAK1603926.1"/>
    <property type="molecule type" value="Genomic_DNA"/>
</dbReference>
<evidence type="ECO:0000256" key="1">
    <source>
        <dbReference type="SAM" id="MobiDB-lite"/>
    </source>
</evidence>
<reference evidence="2 3" key="1">
    <citation type="submission" date="2023-11" db="EMBL/GenBank/DDBJ databases">
        <authorList>
            <person name="Hedman E."/>
            <person name="Englund M."/>
            <person name="Stromberg M."/>
            <person name="Nyberg Akerstrom W."/>
            <person name="Nylinder S."/>
            <person name="Jareborg N."/>
            <person name="Kallberg Y."/>
            <person name="Kronander E."/>
        </authorList>
    </citation>
    <scope>NUCLEOTIDE SEQUENCE [LARGE SCALE GENOMIC DNA]</scope>
</reference>
<sequence>MSSNTSSHEEFGANNTAYCQCGAKYTTSTNTSTTSTNTSTTSTNTNPITPTNVWRLYSNHNAVVFTPGVATRKK</sequence>
<proteinExistence type="predicted"/>
<name>A0AAV1M8F9_9NEOP</name>
<evidence type="ECO:0000313" key="3">
    <source>
        <dbReference type="Proteomes" id="UP001314205"/>
    </source>
</evidence>
<organism evidence="2 3">
    <name type="scientific">Parnassius mnemosyne</name>
    <name type="common">clouded apollo</name>
    <dbReference type="NCBI Taxonomy" id="213953"/>
    <lineage>
        <taxon>Eukaryota</taxon>
        <taxon>Metazoa</taxon>
        <taxon>Ecdysozoa</taxon>
        <taxon>Arthropoda</taxon>
        <taxon>Hexapoda</taxon>
        <taxon>Insecta</taxon>
        <taxon>Pterygota</taxon>
        <taxon>Neoptera</taxon>
        <taxon>Endopterygota</taxon>
        <taxon>Lepidoptera</taxon>
        <taxon>Glossata</taxon>
        <taxon>Ditrysia</taxon>
        <taxon>Papilionoidea</taxon>
        <taxon>Papilionidae</taxon>
        <taxon>Parnassiinae</taxon>
        <taxon>Parnassini</taxon>
        <taxon>Parnassius</taxon>
        <taxon>Driopa</taxon>
    </lineage>
</organism>
<keyword evidence="3" id="KW-1185">Reference proteome</keyword>
<dbReference type="Proteomes" id="UP001314205">
    <property type="component" value="Unassembled WGS sequence"/>
</dbReference>
<comment type="caution">
    <text evidence="2">The sequence shown here is derived from an EMBL/GenBank/DDBJ whole genome shotgun (WGS) entry which is preliminary data.</text>
</comment>